<dbReference type="RefSeq" id="WP_323273351.1">
    <property type="nucleotide sequence ID" value="NZ_JAYGHT010000141.1"/>
</dbReference>
<gene>
    <name evidence="1" type="ORF">VB854_23580</name>
</gene>
<reference evidence="1 2" key="1">
    <citation type="submission" date="2023-12" db="EMBL/GenBank/DDBJ databases">
        <title>Baltic Sea Cyanobacteria.</title>
        <authorList>
            <person name="Delbaje E."/>
            <person name="Fewer D.P."/>
            <person name="Shishido T.K."/>
        </authorList>
    </citation>
    <scope>NUCLEOTIDE SEQUENCE [LARGE SCALE GENOMIC DNA]</scope>
    <source>
        <strain evidence="1 2">CCNP 1315</strain>
    </source>
</reference>
<accession>A0ABU5U419</accession>
<evidence type="ECO:0000313" key="1">
    <source>
        <dbReference type="EMBL" id="MEA5521926.1"/>
    </source>
</evidence>
<comment type="caution">
    <text evidence="1">The sequence shown here is derived from an EMBL/GenBank/DDBJ whole genome shotgun (WGS) entry which is preliminary data.</text>
</comment>
<dbReference type="Proteomes" id="UP001301728">
    <property type="component" value="Unassembled WGS sequence"/>
</dbReference>
<protein>
    <recommendedName>
        <fullName evidence="3">Transposase</fullName>
    </recommendedName>
</protein>
<evidence type="ECO:0008006" key="3">
    <source>
        <dbReference type="Google" id="ProtNLM"/>
    </source>
</evidence>
<proteinExistence type="predicted"/>
<sequence length="50" mass="5874">MFDSKIEFGSQRIRQSQFLRSLCLSLLEEALRRNRETNQSEVLAGLINQF</sequence>
<organism evidence="1 2">
    <name type="scientific">Limnoraphis robusta CCNP1315</name>
    <dbReference type="NCBI Taxonomy" id="3110306"/>
    <lineage>
        <taxon>Bacteria</taxon>
        <taxon>Bacillati</taxon>
        <taxon>Cyanobacteriota</taxon>
        <taxon>Cyanophyceae</taxon>
        <taxon>Oscillatoriophycideae</taxon>
        <taxon>Oscillatoriales</taxon>
        <taxon>Sirenicapillariaceae</taxon>
        <taxon>Limnoraphis</taxon>
    </lineage>
</organism>
<dbReference type="EMBL" id="JAYGHT010000141">
    <property type="protein sequence ID" value="MEA5521926.1"/>
    <property type="molecule type" value="Genomic_DNA"/>
</dbReference>
<evidence type="ECO:0000313" key="2">
    <source>
        <dbReference type="Proteomes" id="UP001301728"/>
    </source>
</evidence>
<name>A0ABU5U419_9CYAN</name>
<keyword evidence="2" id="KW-1185">Reference proteome</keyword>